<protein>
    <submittedName>
        <fullName evidence="2">Uncharacterized protein</fullName>
    </submittedName>
</protein>
<sequence>MVTRTLDSGLPGAHRPALRAVIPRRCVDGGPQASSSAHITGSVVGKRPDSLRPPSMRSLVLTPSCRQWGPGHRAHQRTAAFCLTAGPGTGAPGALPGPRWFGQASETRATVVQGF</sequence>
<evidence type="ECO:0000313" key="2">
    <source>
        <dbReference type="EMBL" id="KAJ1194955.1"/>
    </source>
</evidence>
<name>A0AAV7V3U6_PLEWA</name>
<organism evidence="2 3">
    <name type="scientific">Pleurodeles waltl</name>
    <name type="common">Iberian ribbed newt</name>
    <dbReference type="NCBI Taxonomy" id="8319"/>
    <lineage>
        <taxon>Eukaryota</taxon>
        <taxon>Metazoa</taxon>
        <taxon>Chordata</taxon>
        <taxon>Craniata</taxon>
        <taxon>Vertebrata</taxon>
        <taxon>Euteleostomi</taxon>
        <taxon>Amphibia</taxon>
        <taxon>Batrachia</taxon>
        <taxon>Caudata</taxon>
        <taxon>Salamandroidea</taxon>
        <taxon>Salamandridae</taxon>
        <taxon>Pleurodelinae</taxon>
        <taxon>Pleurodeles</taxon>
    </lineage>
</organism>
<proteinExistence type="predicted"/>
<dbReference type="AlphaFoldDB" id="A0AAV7V3U6"/>
<feature type="region of interest" description="Disordered" evidence="1">
    <location>
        <begin position="29"/>
        <end position="56"/>
    </location>
</feature>
<reference evidence="2" key="1">
    <citation type="journal article" date="2022" name="bioRxiv">
        <title>Sequencing and chromosome-scale assembly of the giantPleurodeles waltlgenome.</title>
        <authorList>
            <person name="Brown T."/>
            <person name="Elewa A."/>
            <person name="Iarovenko S."/>
            <person name="Subramanian E."/>
            <person name="Araus A.J."/>
            <person name="Petzold A."/>
            <person name="Susuki M."/>
            <person name="Suzuki K.-i.T."/>
            <person name="Hayashi T."/>
            <person name="Toyoda A."/>
            <person name="Oliveira C."/>
            <person name="Osipova E."/>
            <person name="Leigh N.D."/>
            <person name="Simon A."/>
            <person name="Yun M.H."/>
        </authorList>
    </citation>
    <scope>NUCLEOTIDE SEQUENCE</scope>
    <source>
        <strain evidence="2">20211129_DDA</strain>
        <tissue evidence="2">Liver</tissue>
    </source>
</reference>
<dbReference type="Proteomes" id="UP001066276">
    <property type="component" value="Chromosome 2_2"/>
</dbReference>
<comment type="caution">
    <text evidence="2">The sequence shown here is derived from an EMBL/GenBank/DDBJ whole genome shotgun (WGS) entry which is preliminary data.</text>
</comment>
<gene>
    <name evidence="2" type="ORF">NDU88_004239</name>
</gene>
<dbReference type="EMBL" id="JANPWB010000004">
    <property type="protein sequence ID" value="KAJ1194955.1"/>
    <property type="molecule type" value="Genomic_DNA"/>
</dbReference>
<evidence type="ECO:0000313" key="3">
    <source>
        <dbReference type="Proteomes" id="UP001066276"/>
    </source>
</evidence>
<evidence type="ECO:0000256" key="1">
    <source>
        <dbReference type="SAM" id="MobiDB-lite"/>
    </source>
</evidence>
<keyword evidence="3" id="KW-1185">Reference proteome</keyword>
<accession>A0AAV7V3U6</accession>